<protein>
    <submittedName>
        <fullName evidence="2">Uncharacterized protein</fullName>
    </submittedName>
</protein>
<dbReference type="Proteomes" id="UP001443914">
    <property type="component" value="Unassembled WGS sequence"/>
</dbReference>
<sequence>MMKKKHTCIQNCQMNLVNDSNDAIDHGGCCIIAAGGKRSLEQALSQSQGYRSLQSQQGKRNRCEMRGKRQESVLGDKRTTCNRKWEEMNHEILICIMKSYQWYEWHKSAYADFIICKSWLSAFLDVLFPPGEILDLRLLDDHANFGYAVIGGDSRDSPYAWKIRMFYLYLKLNFDRHSPNHYTKLILSKCILHEQAYRDIAQRLPALKSFVTPTKMSSRLSSYKSDYYMMYSNYIARVMFKYWKNLEEAHCLFKMVWPLASCCKSIRNLTLIGVPGCRIWLPDNIASVIANGFPLLDRLSISSFIFSFTGISMILDCHKNLTYLDMTHTVGVPDQVIPTQVFGETTLDYPWPKDLSVKIASVPTFVTCNRETCPDCSLFDLQYLVLVQLMLLNYFILINKHFHALFFRNATFSMYN</sequence>
<keyword evidence="3" id="KW-1185">Reference proteome</keyword>
<dbReference type="AlphaFoldDB" id="A0AAW1KF89"/>
<dbReference type="SUPFAM" id="SSF52047">
    <property type="entry name" value="RNI-like"/>
    <property type="match status" value="1"/>
</dbReference>
<organism evidence="2 3">
    <name type="scientific">Saponaria officinalis</name>
    <name type="common">Common soapwort</name>
    <name type="synonym">Lychnis saponaria</name>
    <dbReference type="NCBI Taxonomy" id="3572"/>
    <lineage>
        <taxon>Eukaryota</taxon>
        <taxon>Viridiplantae</taxon>
        <taxon>Streptophyta</taxon>
        <taxon>Embryophyta</taxon>
        <taxon>Tracheophyta</taxon>
        <taxon>Spermatophyta</taxon>
        <taxon>Magnoliopsida</taxon>
        <taxon>eudicotyledons</taxon>
        <taxon>Gunneridae</taxon>
        <taxon>Pentapetalae</taxon>
        <taxon>Caryophyllales</taxon>
        <taxon>Caryophyllaceae</taxon>
        <taxon>Caryophylleae</taxon>
        <taxon>Saponaria</taxon>
    </lineage>
</organism>
<dbReference type="InterPro" id="IPR032675">
    <property type="entry name" value="LRR_dom_sf"/>
</dbReference>
<feature type="transmembrane region" description="Helical" evidence="1">
    <location>
        <begin position="381"/>
        <end position="398"/>
    </location>
</feature>
<evidence type="ECO:0000256" key="1">
    <source>
        <dbReference type="SAM" id="Phobius"/>
    </source>
</evidence>
<name>A0AAW1KF89_SAPOF</name>
<dbReference type="Gene3D" id="3.80.10.10">
    <property type="entry name" value="Ribonuclease Inhibitor"/>
    <property type="match status" value="1"/>
</dbReference>
<proteinExistence type="predicted"/>
<evidence type="ECO:0000313" key="3">
    <source>
        <dbReference type="Proteomes" id="UP001443914"/>
    </source>
</evidence>
<evidence type="ECO:0000313" key="2">
    <source>
        <dbReference type="EMBL" id="KAK9716608.1"/>
    </source>
</evidence>
<gene>
    <name evidence="2" type="ORF">RND81_06G245000</name>
</gene>
<comment type="caution">
    <text evidence="2">The sequence shown here is derived from an EMBL/GenBank/DDBJ whole genome shotgun (WGS) entry which is preliminary data.</text>
</comment>
<accession>A0AAW1KF89</accession>
<keyword evidence="1" id="KW-1133">Transmembrane helix</keyword>
<dbReference type="EMBL" id="JBDFQZ010000006">
    <property type="protein sequence ID" value="KAK9716608.1"/>
    <property type="molecule type" value="Genomic_DNA"/>
</dbReference>
<keyword evidence="1" id="KW-0472">Membrane</keyword>
<reference evidence="2" key="1">
    <citation type="submission" date="2024-03" db="EMBL/GenBank/DDBJ databases">
        <title>WGS assembly of Saponaria officinalis var. Norfolk2.</title>
        <authorList>
            <person name="Jenkins J."/>
            <person name="Shu S."/>
            <person name="Grimwood J."/>
            <person name="Barry K."/>
            <person name="Goodstein D."/>
            <person name="Schmutz J."/>
            <person name="Leebens-Mack J."/>
            <person name="Osbourn A."/>
        </authorList>
    </citation>
    <scope>NUCLEOTIDE SEQUENCE [LARGE SCALE GENOMIC DNA]</scope>
    <source>
        <strain evidence="2">JIC</strain>
    </source>
</reference>
<keyword evidence="1" id="KW-0812">Transmembrane</keyword>